<dbReference type="PANTHER" id="PTHR30329">
    <property type="entry name" value="STATOR ELEMENT OF FLAGELLAR MOTOR COMPLEX"/>
    <property type="match status" value="1"/>
</dbReference>
<evidence type="ECO:0000313" key="5">
    <source>
        <dbReference type="EMBL" id="GKY87465.1"/>
    </source>
</evidence>
<feature type="domain" description="OmpA-like" evidence="4">
    <location>
        <begin position="392"/>
        <end position="512"/>
    </location>
</feature>
<dbReference type="CDD" id="cd07185">
    <property type="entry name" value="OmpA_C-like"/>
    <property type="match status" value="1"/>
</dbReference>
<dbReference type="Gene3D" id="3.30.1330.60">
    <property type="entry name" value="OmpA-like domain"/>
    <property type="match status" value="1"/>
</dbReference>
<gene>
    <name evidence="5" type="ORF">STA1M1_13340</name>
</gene>
<evidence type="ECO:0000256" key="3">
    <source>
        <dbReference type="SAM" id="SignalP"/>
    </source>
</evidence>
<evidence type="ECO:0000259" key="4">
    <source>
        <dbReference type="PROSITE" id="PS51123"/>
    </source>
</evidence>
<feature type="compositionally biased region" description="Acidic residues" evidence="2">
    <location>
        <begin position="68"/>
        <end position="93"/>
    </location>
</feature>
<dbReference type="SUPFAM" id="SSF103088">
    <property type="entry name" value="OmpA-like"/>
    <property type="match status" value="1"/>
</dbReference>
<evidence type="ECO:0000256" key="2">
    <source>
        <dbReference type="SAM" id="MobiDB-lite"/>
    </source>
</evidence>
<dbReference type="Proteomes" id="UP001144205">
    <property type="component" value="Unassembled WGS sequence"/>
</dbReference>
<dbReference type="Pfam" id="PF00691">
    <property type="entry name" value="OmpA"/>
    <property type="match status" value="1"/>
</dbReference>
<feature type="region of interest" description="Disordered" evidence="2">
    <location>
        <begin position="33"/>
        <end position="155"/>
    </location>
</feature>
<organism evidence="5 6">
    <name type="scientific">Sinisalibacter aestuarii</name>
    <dbReference type="NCBI Taxonomy" id="2949426"/>
    <lineage>
        <taxon>Bacteria</taxon>
        <taxon>Pseudomonadati</taxon>
        <taxon>Pseudomonadota</taxon>
        <taxon>Alphaproteobacteria</taxon>
        <taxon>Rhodobacterales</taxon>
        <taxon>Roseobacteraceae</taxon>
        <taxon>Sinisalibacter</taxon>
    </lineage>
</organism>
<dbReference type="PROSITE" id="PS51123">
    <property type="entry name" value="OMPA_2"/>
    <property type="match status" value="1"/>
</dbReference>
<evidence type="ECO:0000256" key="1">
    <source>
        <dbReference type="PROSITE-ProRule" id="PRU00473"/>
    </source>
</evidence>
<comment type="caution">
    <text evidence="5">The sequence shown here is derived from an EMBL/GenBank/DDBJ whole genome shotgun (WGS) entry which is preliminary data.</text>
</comment>
<name>A0ABQ5LR32_9RHOB</name>
<reference evidence="5" key="1">
    <citation type="journal article" date="2023" name="Int. J. Syst. Evol. Microbiol.">
        <title>Sinisalibacter aestuarii sp. nov., isolated from estuarine sediment of the Arakawa River.</title>
        <authorList>
            <person name="Arafat S.T."/>
            <person name="Hirano S."/>
            <person name="Sato A."/>
            <person name="Takeuchi K."/>
            <person name="Yasuda T."/>
            <person name="Terahara T."/>
            <person name="Hamada M."/>
            <person name="Kobayashi T."/>
        </authorList>
    </citation>
    <scope>NUCLEOTIDE SEQUENCE</scope>
    <source>
        <strain evidence="5">B-399</strain>
    </source>
</reference>
<proteinExistence type="predicted"/>
<dbReference type="InterPro" id="IPR006665">
    <property type="entry name" value="OmpA-like"/>
</dbReference>
<dbReference type="PANTHER" id="PTHR30329:SF21">
    <property type="entry name" value="LIPOPROTEIN YIAD-RELATED"/>
    <property type="match status" value="1"/>
</dbReference>
<keyword evidence="1" id="KW-0472">Membrane</keyword>
<protein>
    <recommendedName>
        <fullName evidence="4">OmpA-like domain-containing protein</fullName>
    </recommendedName>
</protein>
<dbReference type="RefSeq" id="WP_281841454.1">
    <property type="nucleotide sequence ID" value="NZ_BROH01000003.1"/>
</dbReference>
<keyword evidence="6" id="KW-1185">Reference proteome</keyword>
<feature type="compositionally biased region" description="Acidic residues" evidence="2">
    <location>
        <begin position="100"/>
        <end position="110"/>
    </location>
</feature>
<feature type="signal peptide" evidence="3">
    <location>
        <begin position="1"/>
        <end position="25"/>
    </location>
</feature>
<dbReference type="EMBL" id="BROH01000003">
    <property type="protein sequence ID" value="GKY87465.1"/>
    <property type="molecule type" value="Genomic_DNA"/>
</dbReference>
<feature type="compositionally biased region" description="Acidic residues" evidence="2">
    <location>
        <begin position="139"/>
        <end position="151"/>
    </location>
</feature>
<feature type="chain" id="PRO_5047087214" description="OmpA-like domain-containing protein" evidence="3">
    <location>
        <begin position="26"/>
        <end position="519"/>
    </location>
</feature>
<dbReference type="InterPro" id="IPR036737">
    <property type="entry name" value="OmpA-like_sf"/>
</dbReference>
<dbReference type="InterPro" id="IPR050330">
    <property type="entry name" value="Bact_OuterMem_StrucFunc"/>
</dbReference>
<sequence>MRKNLKSSVAIPLIIALATPGAAFSQDIVVDCDPATDPECIVPETGAEPTAETSDEEAPPETQSAEEATSESAEEVPDPVEPEVSEPATEDDTSGIPEAETSETEAEAANEAEPQTPEPDATSTELETVDTPEVSEPTEPAEDTLPIEEPETVLSEDTGLTEEAAAAEAAAAEELTGTAPVAAAAGGQEASQAGAEPEVDVTTVTEESTRTSEQEFSAKSEEADGLSTLEKLLIVGVGAAVVGGLIENNRIVQNTGDRVVLQRDDGSLYVLRDDDVLLRRPGYEVATRTYSDGSTLSEITKSDGSIVRTMRDPRGRVLQRTRVLPSGLEIMLFDDTAAFDPVVVEELPLRRSSSLDYAEADATLTDALSADLMADVGRRFSLSQIRNIRAVRELVSVIDLEAITFDTNSAAIRASEARKLDRLGSAMNSVIDERPWEVFLIEGHTDAVGSAVANLTLSDRRAESLALALTEYYGIPSENLVVQGYGERYLKVPVETDERANRRVTVRRITQLLGMGPAN</sequence>
<evidence type="ECO:0000313" key="6">
    <source>
        <dbReference type="Proteomes" id="UP001144205"/>
    </source>
</evidence>
<accession>A0ABQ5LR32</accession>
<keyword evidence="3" id="KW-0732">Signal</keyword>